<dbReference type="Pfam" id="PF13672">
    <property type="entry name" value="PP2C_2"/>
    <property type="match status" value="1"/>
</dbReference>
<reference evidence="2 3" key="1">
    <citation type="submission" date="2022-06" db="EMBL/GenBank/DDBJ databases">
        <title>Genomic Encyclopedia of Archaeal and Bacterial Type Strains, Phase II (KMG-II): from individual species to whole genera.</title>
        <authorList>
            <person name="Goeker M."/>
        </authorList>
    </citation>
    <scope>NUCLEOTIDE SEQUENCE [LARGE SCALE GENOMIC DNA]</scope>
    <source>
        <strain evidence="2 3">DSM 44255</strain>
    </source>
</reference>
<feature type="domain" description="PPM-type phosphatase" evidence="1">
    <location>
        <begin position="64"/>
        <end position="265"/>
    </location>
</feature>
<comment type="caution">
    <text evidence="2">The sequence shown here is derived from an EMBL/GenBank/DDBJ whole genome shotgun (WGS) entry which is preliminary data.</text>
</comment>
<dbReference type="InterPro" id="IPR001932">
    <property type="entry name" value="PPM-type_phosphatase-like_dom"/>
</dbReference>
<proteinExistence type="predicted"/>
<protein>
    <submittedName>
        <fullName evidence="2">Serine/threonine protein phosphatase PrpC</fullName>
    </submittedName>
</protein>
<evidence type="ECO:0000313" key="2">
    <source>
        <dbReference type="EMBL" id="MCP2268705.1"/>
    </source>
</evidence>
<sequence>MSAEDMTQQCVPRYVIGEPGRAAALVVPRPSADLWGRKDTVLDGFQVDSPNGAALAYVRAASVRGLSHRAYAKVRQDAYGVRVTGDGRYLVVAVADGLSAGALSHVAADTAVNRGIRRLNALLTGADQAAVEWAPFFRDLAADVERDCRDDLFDRGVADANSRTLPEIAATMATTVSFAVLDLIPFDSGHRVVMGTVGDTSVWVLGDGGWQPTQPVKNDGADLHSSATHALPLPAEPVRAAGWVRPGEALVVMTDGVGDPLGHGTGEVGARLAQLWRTPPHELEFTAQVGFARKTYDDDRTVVAVWPARG</sequence>
<dbReference type="Proteomes" id="UP001205185">
    <property type="component" value="Unassembled WGS sequence"/>
</dbReference>
<gene>
    <name evidence="2" type="ORF">LV75_001192</name>
</gene>
<dbReference type="Gene3D" id="3.60.40.10">
    <property type="entry name" value="PPM-type phosphatase domain"/>
    <property type="match status" value="1"/>
</dbReference>
<accession>A0ABT1I7V3</accession>
<evidence type="ECO:0000313" key="3">
    <source>
        <dbReference type="Proteomes" id="UP001205185"/>
    </source>
</evidence>
<dbReference type="EMBL" id="JAMTCO010000003">
    <property type="protein sequence ID" value="MCP2268705.1"/>
    <property type="molecule type" value="Genomic_DNA"/>
</dbReference>
<organism evidence="2 3">
    <name type="scientific">Actinokineospora diospyrosa</name>
    <dbReference type="NCBI Taxonomy" id="103728"/>
    <lineage>
        <taxon>Bacteria</taxon>
        <taxon>Bacillati</taxon>
        <taxon>Actinomycetota</taxon>
        <taxon>Actinomycetes</taxon>
        <taxon>Pseudonocardiales</taxon>
        <taxon>Pseudonocardiaceae</taxon>
        <taxon>Actinokineospora</taxon>
    </lineage>
</organism>
<keyword evidence="3" id="KW-1185">Reference proteome</keyword>
<name>A0ABT1I7V3_9PSEU</name>
<dbReference type="RefSeq" id="WP_253885615.1">
    <property type="nucleotide sequence ID" value="NZ_BAAAVB010000001.1"/>
</dbReference>
<dbReference type="InterPro" id="IPR036457">
    <property type="entry name" value="PPM-type-like_dom_sf"/>
</dbReference>
<dbReference type="SUPFAM" id="SSF81606">
    <property type="entry name" value="PP2C-like"/>
    <property type="match status" value="1"/>
</dbReference>
<evidence type="ECO:0000259" key="1">
    <source>
        <dbReference type="Pfam" id="PF13672"/>
    </source>
</evidence>